<protein>
    <recommendedName>
        <fullName evidence="2">DUF4939 domain-containing protein</fullName>
    </recommendedName>
</protein>
<dbReference type="Proteomes" id="UP000472277">
    <property type="component" value="Chromosome 7"/>
</dbReference>
<accession>A0A673VT78</accession>
<dbReference type="InterPro" id="IPR032567">
    <property type="entry name" value="RTL1-rel"/>
</dbReference>
<name>A0A673VT78_SALTR</name>
<dbReference type="PANTHER" id="PTHR15503:SF36">
    <property type="entry name" value="RETROTRANSPOSON GAG-LIKE PROTEIN 5"/>
    <property type="match status" value="1"/>
</dbReference>
<dbReference type="GeneTree" id="ENSGT00950000183173"/>
<proteinExistence type="predicted"/>
<organism evidence="3 4">
    <name type="scientific">Salmo trutta</name>
    <name type="common">Brown trout</name>
    <dbReference type="NCBI Taxonomy" id="8032"/>
    <lineage>
        <taxon>Eukaryota</taxon>
        <taxon>Metazoa</taxon>
        <taxon>Chordata</taxon>
        <taxon>Craniata</taxon>
        <taxon>Vertebrata</taxon>
        <taxon>Euteleostomi</taxon>
        <taxon>Actinopterygii</taxon>
        <taxon>Neopterygii</taxon>
        <taxon>Teleostei</taxon>
        <taxon>Protacanthopterygii</taxon>
        <taxon>Salmoniformes</taxon>
        <taxon>Salmonidae</taxon>
        <taxon>Salmoninae</taxon>
        <taxon>Salmo</taxon>
    </lineage>
</organism>
<feature type="compositionally biased region" description="Pro residues" evidence="1">
    <location>
        <begin position="113"/>
        <end position="126"/>
    </location>
</feature>
<dbReference type="Pfam" id="PF16297">
    <property type="entry name" value="DUF4939"/>
    <property type="match status" value="1"/>
</dbReference>
<sequence length="365" mass="40094">MSWIPHSTTPLDSPPALLTLSQSLSLQPQPPHQVSSNTPELPLTCTPSPPCVSKNTLLTLSQSLCLSLLLGSPVPLRETVRSALKTLLEHIKEFSQSLSDLQGRPFAQSSQPVPSPSPPPREPFVPTPERYDGNLGACRAFLVQCSLVFEQQPYSYARERAKISFLIGCLCGAALSWAMAVWERQSPICYHYSRFTEEMKKAFDHPFCGKDGAKRLLSLHQGPHSVAEMACEFRTLASESTWNEEALQGAFRNALSETLKDELVSRDEPDGLDELISLAIRIDIRLRERRRERVGRVSCPITSASVPCPPSLIASHPQAPKSPAHLPPDPCLNATLCGRARLLPCLLSSIRAPTRAPWTGVLLPS</sequence>
<evidence type="ECO:0000313" key="3">
    <source>
        <dbReference type="Ensembl" id="ENSSTUP00000002890.1"/>
    </source>
</evidence>
<dbReference type="PANTHER" id="PTHR15503">
    <property type="entry name" value="LDOC1 RELATED"/>
    <property type="match status" value="1"/>
</dbReference>
<reference evidence="3" key="1">
    <citation type="submission" date="2025-08" db="UniProtKB">
        <authorList>
            <consortium name="Ensembl"/>
        </authorList>
    </citation>
    <scope>IDENTIFICATION</scope>
</reference>
<evidence type="ECO:0000259" key="2">
    <source>
        <dbReference type="Pfam" id="PF16297"/>
    </source>
</evidence>
<dbReference type="InParanoid" id="A0A673VT78"/>
<feature type="region of interest" description="Disordered" evidence="1">
    <location>
        <begin position="105"/>
        <end position="128"/>
    </location>
</feature>
<dbReference type="OMA" id="AIRIDIR"/>
<dbReference type="InterPro" id="IPR032549">
    <property type="entry name" value="DUF4939"/>
</dbReference>
<reference evidence="3" key="2">
    <citation type="submission" date="2025-09" db="UniProtKB">
        <authorList>
            <consortium name="Ensembl"/>
        </authorList>
    </citation>
    <scope>IDENTIFICATION</scope>
</reference>
<keyword evidence="4" id="KW-1185">Reference proteome</keyword>
<feature type="domain" description="DUF4939" evidence="2">
    <location>
        <begin position="125"/>
        <end position="204"/>
    </location>
</feature>
<evidence type="ECO:0000256" key="1">
    <source>
        <dbReference type="SAM" id="MobiDB-lite"/>
    </source>
</evidence>
<dbReference type="Ensembl" id="ENSSTUT00000003076.1">
    <property type="protein sequence ID" value="ENSSTUP00000002890.1"/>
    <property type="gene ID" value="ENSSTUG00000001488.1"/>
</dbReference>
<dbReference type="AlphaFoldDB" id="A0A673VT78"/>
<evidence type="ECO:0000313" key="4">
    <source>
        <dbReference type="Proteomes" id="UP000472277"/>
    </source>
</evidence>